<dbReference type="STRING" id="1244869.H261_02486"/>
<dbReference type="Pfam" id="PF08327">
    <property type="entry name" value="AHSA1"/>
    <property type="match status" value="1"/>
</dbReference>
<evidence type="ECO:0000313" key="3">
    <source>
        <dbReference type="EMBL" id="EME71492.1"/>
    </source>
</evidence>
<dbReference type="AlphaFoldDB" id="M2ZVS0"/>
<name>M2ZVS0_9PROT</name>
<accession>M2ZVS0</accession>
<comment type="similarity">
    <text evidence="1">Belongs to the AHA1 family.</text>
</comment>
<dbReference type="InterPro" id="IPR013538">
    <property type="entry name" value="ASHA1/2-like_C"/>
</dbReference>
<dbReference type="Gene3D" id="3.30.530.20">
    <property type="match status" value="1"/>
</dbReference>
<comment type="caution">
    <text evidence="3">The sequence shown here is derived from an EMBL/GenBank/DDBJ whole genome shotgun (WGS) entry which is preliminary data.</text>
</comment>
<dbReference type="SUPFAM" id="SSF55961">
    <property type="entry name" value="Bet v1-like"/>
    <property type="match status" value="1"/>
</dbReference>
<dbReference type="InterPro" id="IPR023393">
    <property type="entry name" value="START-like_dom_sf"/>
</dbReference>
<dbReference type="PATRIC" id="fig|1244869.3.peg.495"/>
<sequence>MSPYSHTSFIIERTLPGSPAHAFRFFSEPELKRRWTSCHPDWRQEEASLDFRNGGGEISRLRAPDGRVHEFRAHYLDIVAARHIVYAFTMRTDGELVSSSMVTVEFTPSPAGTAMLYTEQAVFLRGEPDIAPRREGTGHGFDRLVAEVERSRAVIQ</sequence>
<keyword evidence="4" id="KW-1185">Reference proteome</keyword>
<dbReference type="eggNOG" id="COG3832">
    <property type="taxonomic scope" value="Bacteria"/>
</dbReference>
<evidence type="ECO:0000259" key="2">
    <source>
        <dbReference type="Pfam" id="PF08327"/>
    </source>
</evidence>
<dbReference type="CDD" id="cd08900">
    <property type="entry name" value="SRPBCC_CalC_Aha1-like_7"/>
    <property type="match status" value="1"/>
</dbReference>
<dbReference type="RefSeq" id="WP_008613952.1">
    <property type="nucleotide sequence ID" value="NZ_AONQ01000004.1"/>
</dbReference>
<dbReference type="OrthoDB" id="9803476at2"/>
<evidence type="ECO:0000256" key="1">
    <source>
        <dbReference type="ARBA" id="ARBA00006817"/>
    </source>
</evidence>
<evidence type="ECO:0000313" key="4">
    <source>
        <dbReference type="Proteomes" id="UP000011744"/>
    </source>
</evidence>
<organism evidence="3 4">
    <name type="scientific">Paramagnetospirillum caucaseum</name>
    <dbReference type="NCBI Taxonomy" id="1244869"/>
    <lineage>
        <taxon>Bacteria</taxon>
        <taxon>Pseudomonadati</taxon>
        <taxon>Pseudomonadota</taxon>
        <taxon>Alphaproteobacteria</taxon>
        <taxon>Rhodospirillales</taxon>
        <taxon>Magnetospirillaceae</taxon>
        <taxon>Paramagnetospirillum</taxon>
    </lineage>
</organism>
<dbReference type="Proteomes" id="UP000011744">
    <property type="component" value="Unassembled WGS sequence"/>
</dbReference>
<gene>
    <name evidence="3" type="ORF">H261_02486</name>
</gene>
<dbReference type="EMBL" id="AONQ01000004">
    <property type="protein sequence ID" value="EME71492.1"/>
    <property type="molecule type" value="Genomic_DNA"/>
</dbReference>
<protein>
    <submittedName>
        <fullName evidence="3">Activator of Hsp90 ATPase-like protein</fullName>
    </submittedName>
</protein>
<reference evidence="3 4" key="1">
    <citation type="journal article" date="2014" name="Genome Announc.">
        <title>Draft Genome Sequence of Magnetospirillum sp. Strain SO-1, a Freshwater Magnetotactic Bacterium Isolated from the Ol'khovka River, Russia.</title>
        <authorList>
            <person name="Grouzdev D.S."/>
            <person name="Dziuba M.V."/>
            <person name="Sukhacheva M.S."/>
            <person name="Mardanov A.V."/>
            <person name="Beletskiy A.V."/>
            <person name="Kuznetsov B.B."/>
            <person name="Skryabin K.G."/>
        </authorList>
    </citation>
    <scope>NUCLEOTIDE SEQUENCE [LARGE SCALE GENOMIC DNA]</scope>
    <source>
        <strain evidence="3 4">SO-1</strain>
    </source>
</reference>
<proteinExistence type="inferred from homology"/>
<feature type="domain" description="Activator of Hsp90 ATPase homologue 1/2-like C-terminal" evidence="2">
    <location>
        <begin position="18"/>
        <end position="147"/>
    </location>
</feature>